<evidence type="ECO:0000256" key="7">
    <source>
        <dbReference type="ARBA" id="ARBA00023242"/>
    </source>
</evidence>
<evidence type="ECO:0000256" key="9">
    <source>
        <dbReference type="ARBA" id="ARBA00023315"/>
    </source>
</evidence>
<keyword evidence="7" id="KW-0539">Nucleus</keyword>
<proteinExistence type="inferred from homology"/>
<dbReference type="Pfam" id="PF13878">
    <property type="entry name" value="zf-C2H2_3"/>
    <property type="match status" value="1"/>
</dbReference>
<dbReference type="Pfam" id="PF13880">
    <property type="entry name" value="Acetyltransf_13"/>
    <property type="match status" value="1"/>
</dbReference>
<feature type="compositionally biased region" description="Polar residues" evidence="10">
    <location>
        <begin position="57"/>
        <end position="67"/>
    </location>
</feature>
<feature type="region of interest" description="Disordered" evidence="10">
    <location>
        <begin position="1"/>
        <end position="139"/>
    </location>
</feature>
<dbReference type="EMBL" id="ML991780">
    <property type="protein sequence ID" value="KAF2237496.1"/>
    <property type="molecule type" value="Genomic_DNA"/>
</dbReference>
<protein>
    <recommendedName>
        <fullName evidence="15">Sister chromatid cohesion acetyltransferas-like protein Eco1</fullName>
    </recommendedName>
</protein>
<evidence type="ECO:0008006" key="15">
    <source>
        <dbReference type="Google" id="ProtNLM"/>
    </source>
</evidence>
<feature type="region of interest" description="Disordered" evidence="10">
    <location>
        <begin position="244"/>
        <end position="269"/>
    </location>
</feature>
<feature type="compositionally biased region" description="Basic and acidic residues" evidence="10">
    <location>
        <begin position="116"/>
        <end position="138"/>
    </location>
</feature>
<name>A0A6A6HHC1_VIRVR</name>
<feature type="compositionally biased region" description="Low complexity" evidence="10">
    <location>
        <begin position="94"/>
        <end position="103"/>
    </location>
</feature>
<evidence type="ECO:0000256" key="6">
    <source>
        <dbReference type="ARBA" id="ARBA00022833"/>
    </source>
</evidence>
<dbReference type="InterPro" id="IPR028009">
    <property type="entry name" value="ESCO_Acetyltransf_dom"/>
</dbReference>
<comment type="similarity">
    <text evidence="2">Belongs to the acetyltransferase family. ECO subfamily.</text>
</comment>
<evidence type="ECO:0000256" key="10">
    <source>
        <dbReference type="SAM" id="MobiDB-lite"/>
    </source>
</evidence>
<evidence type="ECO:0000256" key="8">
    <source>
        <dbReference type="ARBA" id="ARBA00023306"/>
    </source>
</evidence>
<gene>
    <name evidence="13" type="ORF">EV356DRAFT_530213</name>
</gene>
<evidence type="ECO:0000313" key="13">
    <source>
        <dbReference type="EMBL" id="KAF2237496.1"/>
    </source>
</evidence>
<keyword evidence="3" id="KW-0808">Transferase</keyword>
<evidence type="ECO:0000259" key="11">
    <source>
        <dbReference type="Pfam" id="PF13878"/>
    </source>
</evidence>
<keyword evidence="14" id="KW-1185">Reference proteome</keyword>
<sequence length="408" mass="45925">MRTYTRSKRQSPRHSSARYSHAESARHRHTERPAKRRRSHATQHDKEKTRARDENHVTPQRSSSTVPSSPPLNDDFSRGSSDVDTPPSSPPSLQPSRSQNPPSTMDSLPSSASKMFSKEPLRETSGNRRKKPTTEPKKRLVQMQIDLGGEKHRTCRECGMGYIPSNSDDIAAHEIFHKRNNDGIVVSKAFTDASRTRKIAEIGQLQHVVAVSRSDPKVMRNQAQEVLQIANGELGSVNLREQDLWGPQSEKTRKRRMTDSLSEDEDRPVHVFDSTNGKAERDRFKLYLLLRNKKCVGVCLAENISKSHKVVKLDEKTQILQAPQAKGSAIAVSRDTDSALLGISRIWTSKAHRNEGVATALLDCAAENFLYGMKIPKDQVAFSQPTESGGRLARKWFGREYGWHVYVD</sequence>
<feature type="compositionally biased region" description="Polar residues" evidence="10">
    <location>
        <begin position="104"/>
        <end position="114"/>
    </location>
</feature>
<dbReference type="GO" id="GO:0007064">
    <property type="term" value="P:mitotic sister chromatid cohesion"/>
    <property type="evidence" value="ECO:0007669"/>
    <property type="project" value="TreeGrafter"/>
</dbReference>
<feature type="compositionally biased region" description="Basic and acidic residues" evidence="10">
    <location>
        <begin position="42"/>
        <end position="56"/>
    </location>
</feature>
<keyword evidence="8" id="KW-0131">Cell cycle</keyword>
<keyword evidence="6" id="KW-0862">Zinc</keyword>
<keyword evidence="4" id="KW-0479">Metal-binding</keyword>
<dbReference type="PANTHER" id="PTHR45884">
    <property type="entry name" value="N-ACETYLTRANSFERASE ECO"/>
    <property type="match status" value="1"/>
</dbReference>
<evidence type="ECO:0000259" key="12">
    <source>
        <dbReference type="Pfam" id="PF13880"/>
    </source>
</evidence>
<evidence type="ECO:0000256" key="4">
    <source>
        <dbReference type="ARBA" id="ARBA00022723"/>
    </source>
</evidence>
<feature type="domain" description="N-acetyltransferase ESCO acetyl-transferase" evidence="12">
    <location>
        <begin position="338"/>
        <end position="406"/>
    </location>
</feature>
<accession>A0A6A6HHC1</accession>
<evidence type="ECO:0000313" key="14">
    <source>
        <dbReference type="Proteomes" id="UP000800092"/>
    </source>
</evidence>
<dbReference type="GO" id="GO:0008270">
    <property type="term" value="F:zinc ion binding"/>
    <property type="evidence" value="ECO:0007669"/>
    <property type="project" value="UniProtKB-KW"/>
</dbReference>
<evidence type="ECO:0000256" key="1">
    <source>
        <dbReference type="ARBA" id="ARBA00004123"/>
    </source>
</evidence>
<keyword evidence="9" id="KW-0012">Acyltransferase</keyword>
<feature type="domain" description="N-acetyltransferase ESCO zinc-finger" evidence="11">
    <location>
        <begin position="142"/>
        <end position="179"/>
    </location>
</feature>
<comment type="subcellular location">
    <subcellularLocation>
        <location evidence="1">Nucleus</location>
    </subcellularLocation>
</comment>
<evidence type="ECO:0000256" key="5">
    <source>
        <dbReference type="ARBA" id="ARBA00022771"/>
    </source>
</evidence>
<dbReference type="InterPro" id="IPR028005">
    <property type="entry name" value="AcTrfase_ESCO_Znf_dom"/>
</dbReference>
<dbReference type="AlphaFoldDB" id="A0A6A6HHC1"/>
<dbReference type="GO" id="GO:0005634">
    <property type="term" value="C:nucleus"/>
    <property type="evidence" value="ECO:0007669"/>
    <property type="project" value="UniProtKB-SubCell"/>
</dbReference>
<dbReference type="PANTHER" id="PTHR45884:SF2">
    <property type="entry name" value="N-ACETYLTRANSFERASE ECO"/>
    <property type="match status" value="1"/>
</dbReference>
<feature type="compositionally biased region" description="Basic residues" evidence="10">
    <location>
        <begin position="26"/>
        <end position="41"/>
    </location>
</feature>
<dbReference type="GO" id="GO:0000785">
    <property type="term" value="C:chromatin"/>
    <property type="evidence" value="ECO:0007669"/>
    <property type="project" value="TreeGrafter"/>
</dbReference>
<keyword evidence="5" id="KW-0863">Zinc-finger</keyword>
<organism evidence="13 14">
    <name type="scientific">Viridothelium virens</name>
    <name type="common">Speckled blister lichen</name>
    <name type="synonym">Trypethelium virens</name>
    <dbReference type="NCBI Taxonomy" id="1048519"/>
    <lineage>
        <taxon>Eukaryota</taxon>
        <taxon>Fungi</taxon>
        <taxon>Dikarya</taxon>
        <taxon>Ascomycota</taxon>
        <taxon>Pezizomycotina</taxon>
        <taxon>Dothideomycetes</taxon>
        <taxon>Dothideomycetes incertae sedis</taxon>
        <taxon>Trypetheliales</taxon>
        <taxon>Trypetheliaceae</taxon>
        <taxon>Viridothelium</taxon>
    </lineage>
</organism>
<dbReference type="GO" id="GO:0061733">
    <property type="term" value="F:protein-lysine-acetyltransferase activity"/>
    <property type="evidence" value="ECO:0007669"/>
    <property type="project" value="TreeGrafter"/>
</dbReference>
<dbReference type="Proteomes" id="UP000800092">
    <property type="component" value="Unassembled WGS sequence"/>
</dbReference>
<dbReference type="OrthoDB" id="428854at2759"/>
<feature type="compositionally biased region" description="Basic residues" evidence="10">
    <location>
        <begin position="1"/>
        <end position="16"/>
    </location>
</feature>
<reference evidence="13" key="1">
    <citation type="journal article" date="2020" name="Stud. Mycol.">
        <title>101 Dothideomycetes genomes: a test case for predicting lifestyles and emergence of pathogens.</title>
        <authorList>
            <person name="Haridas S."/>
            <person name="Albert R."/>
            <person name="Binder M."/>
            <person name="Bloem J."/>
            <person name="Labutti K."/>
            <person name="Salamov A."/>
            <person name="Andreopoulos B."/>
            <person name="Baker S."/>
            <person name="Barry K."/>
            <person name="Bills G."/>
            <person name="Bluhm B."/>
            <person name="Cannon C."/>
            <person name="Castanera R."/>
            <person name="Culley D."/>
            <person name="Daum C."/>
            <person name="Ezra D."/>
            <person name="Gonzalez J."/>
            <person name="Henrissat B."/>
            <person name="Kuo A."/>
            <person name="Liang C."/>
            <person name="Lipzen A."/>
            <person name="Lutzoni F."/>
            <person name="Magnuson J."/>
            <person name="Mondo S."/>
            <person name="Nolan M."/>
            <person name="Ohm R."/>
            <person name="Pangilinan J."/>
            <person name="Park H.-J."/>
            <person name="Ramirez L."/>
            <person name="Alfaro M."/>
            <person name="Sun H."/>
            <person name="Tritt A."/>
            <person name="Yoshinaga Y."/>
            <person name="Zwiers L.-H."/>
            <person name="Turgeon B."/>
            <person name="Goodwin S."/>
            <person name="Spatafora J."/>
            <person name="Crous P."/>
            <person name="Grigoriev I."/>
        </authorList>
    </citation>
    <scope>NUCLEOTIDE SEQUENCE</scope>
    <source>
        <strain evidence="13">Tuck. ex Michener</strain>
    </source>
</reference>
<evidence type="ECO:0000256" key="2">
    <source>
        <dbReference type="ARBA" id="ARBA00005816"/>
    </source>
</evidence>
<evidence type="ECO:0000256" key="3">
    <source>
        <dbReference type="ARBA" id="ARBA00022679"/>
    </source>
</evidence>